<reference evidence="2" key="1">
    <citation type="submission" date="2018-08" db="EMBL/GenBank/DDBJ databases">
        <authorList>
            <person name="Chevrot R."/>
        </authorList>
    </citation>
    <scope>NUCLEOTIDE SEQUENCE [LARGE SCALE GENOMIC DNA]</scope>
</reference>
<sequence length="71" mass="8467">MNIYAYKMILFVLIKEDNGSYMSKNAKKEREFINEYGDLCIEGDCHIWLYIRDLPTIITYQGHKNIKLPSY</sequence>
<proteinExistence type="predicted"/>
<dbReference type="AlphaFoldDB" id="A0A383RGC3"/>
<accession>A0A383RGC3</accession>
<organism evidence="1 2">
    <name type="scientific">Paenibacillus alvei</name>
    <name type="common">Bacillus alvei</name>
    <dbReference type="NCBI Taxonomy" id="44250"/>
    <lineage>
        <taxon>Bacteria</taxon>
        <taxon>Bacillati</taxon>
        <taxon>Bacillota</taxon>
        <taxon>Bacilli</taxon>
        <taxon>Bacillales</taxon>
        <taxon>Paenibacillaceae</taxon>
        <taxon>Paenibacillus</taxon>
    </lineage>
</organism>
<gene>
    <name evidence="1" type="ORF">PBLR_14422</name>
</gene>
<name>A0A383RGC3_PAEAL</name>
<protein>
    <submittedName>
        <fullName evidence="1">Uncharacterized protein</fullName>
    </submittedName>
</protein>
<dbReference type="Proteomes" id="UP000304148">
    <property type="component" value="Chromosome"/>
</dbReference>
<evidence type="ECO:0000313" key="1">
    <source>
        <dbReference type="EMBL" id="SYX86000.1"/>
    </source>
</evidence>
<dbReference type="EMBL" id="LS992241">
    <property type="protein sequence ID" value="SYX86000.1"/>
    <property type="molecule type" value="Genomic_DNA"/>
</dbReference>
<evidence type="ECO:0000313" key="2">
    <source>
        <dbReference type="Proteomes" id="UP000304148"/>
    </source>
</evidence>